<feature type="transmembrane region" description="Helical" evidence="1">
    <location>
        <begin position="99"/>
        <end position="121"/>
    </location>
</feature>
<keyword evidence="1" id="KW-0472">Membrane</keyword>
<feature type="transmembrane region" description="Helical" evidence="1">
    <location>
        <begin position="69"/>
        <end position="87"/>
    </location>
</feature>
<keyword evidence="3" id="KW-1185">Reference proteome</keyword>
<evidence type="ECO:0000313" key="2">
    <source>
        <dbReference type="EMBL" id="MFC0394026.1"/>
    </source>
</evidence>
<evidence type="ECO:0000313" key="3">
    <source>
        <dbReference type="Proteomes" id="UP001589818"/>
    </source>
</evidence>
<dbReference type="RefSeq" id="WP_256555676.1">
    <property type="nucleotide sequence ID" value="NZ_JANHOF010000028.1"/>
</dbReference>
<proteinExistence type="predicted"/>
<sequence>MSSNNQNHIGETMAKMDGANIARSVDKDSTVQSYFQVWAALGACAVTLLAVILKPLFPDSPDYTKGFAPMWVTAFAAIIGVIALLLSMGWTRVRLVPRLLVLISAWSASILLIWSSAGIVFDALRTAAVIGIPGLPPVVDWSGFVSRAISLTGATLLAMVTISFQRVSRGACVACGQGPLIKRKIRSNAWLGYAAFILSFPYPLLKIYWTLGGTLGGGQNFGHHSAFGEILVFGASALLSLALVQRWGRLFPRWVPFFAGKKVPRRIFIIGGWIAACMTAPMGLLAIFGTFMQALGLADGPVRFDGNGLMVSMVYGGWMLLGIALGGATWGYQQQTRASCVQCGR</sequence>
<comment type="caution">
    <text evidence="2">The sequence shown here is derived from an EMBL/GenBank/DDBJ whole genome shotgun (WGS) entry which is preliminary data.</text>
</comment>
<dbReference type="EMBL" id="JBHLVF010000038">
    <property type="protein sequence ID" value="MFC0394026.1"/>
    <property type="molecule type" value="Genomic_DNA"/>
</dbReference>
<protein>
    <submittedName>
        <fullName evidence="2">Uncharacterized protein</fullName>
    </submittedName>
</protein>
<name>A0ABV6JDN7_9BACL</name>
<keyword evidence="1" id="KW-1133">Transmembrane helix</keyword>
<feature type="transmembrane region" description="Helical" evidence="1">
    <location>
        <begin position="37"/>
        <end position="57"/>
    </location>
</feature>
<evidence type="ECO:0000256" key="1">
    <source>
        <dbReference type="SAM" id="Phobius"/>
    </source>
</evidence>
<feature type="transmembrane region" description="Helical" evidence="1">
    <location>
        <begin position="309"/>
        <end position="332"/>
    </location>
</feature>
<accession>A0ABV6JDN7</accession>
<gene>
    <name evidence="2" type="ORF">ACFFJ8_21980</name>
</gene>
<keyword evidence="1" id="KW-0812">Transmembrane</keyword>
<feature type="transmembrane region" description="Helical" evidence="1">
    <location>
        <begin position="221"/>
        <end position="244"/>
    </location>
</feature>
<feature type="transmembrane region" description="Helical" evidence="1">
    <location>
        <begin position="141"/>
        <end position="160"/>
    </location>
</feature>
<organism evidence="2 3">
    <name type="scientific">Paenibacillus mendelii</name>
    <dbReference type="NCBI Taxonomy" id="206163"/>
    <lineage>
        <taxon>Bacteria</taxon>
        <taxon>Bacillati</taxon>
        <taxon>Bacillota</taxon>
        <taxon>Bacilli</taxon>
        <taxon>Bacillales</taxon>
        <taxon>Paenibacillaceae</taxon>
        <taxon>Paenibacillus</taxon>
    </lineage>
</organism>
<feature type="transmembrane region" description="Helical" evidence="1">
    <location>
        <begin position="190"/>
        <end position="209"/>
    </location>
</feature>
<dbReference type="Proteomes" id="UP001589818">
    <property type="component" value="Unassembled WGS sequence"/>
</dbReference>
<reference evidence="2 3" key="1">
    <citation type="submission" date="2024-09" db="EMBL/GenBank/DDBJ databases">
        <authorList>
            <person name="Sun Q."/>
            <person name="Mori K."/>
        </authorList>
    </citation>
    <scope>NUCLEOTIDE SEQUENCE [LARGE SCALE GENOMIC DNA]</scope>
    <source>
        <strain evidence="2 3">CCM 4839</strain>
    </source>
</reference>
<feature type="transmembrane region" description="Helical" evidence="1">
    <location>
        <begin position="267"/>
        <end position="289"/>
    </location>
</feature>